<keyword evidence="3" id="KW-1185">Reference proteome</keyword>
<dbReference type="Gramene" id="TraesCS6D02G039500.1">
    <property type="protein sequence ID" value="TraesCS6D02G039500.1"/>
    <property type="gene ID" value="TraesCS6D02G039500"/>
</dbReference>
<dbReference type="Gramene" id="TraesCS6D03G0078200.1">
    <property type="protein sequence ID" value="TraesCS6D03G0078200.1.CDS"/>
    <property type="gene ID" value="TraesCS6D03G0078200"/>
</dbReference>
<feature type="compositionally biased region" description="Basic and acidic residues" evidence="1">
    <location>
        <begin position="46"/>
        <end position="77"/>
    </location>
</feature>
<gene>
    <name evidence="2" type="primary">LOC123140817</name>
</gene>
<dbReference type="Gramene" id="TraesMAC6D03G03650030.1">
    <property type="protein sequence ID" value="TraesMAC6D03G03650030.1"/>
    <property type="gene ID" value="TraesMAC6D03G03650030"/>
</dbReference>
<proteinExistence type="predicted"/>
<accession>A0A3B6QC17</accession>
<feature type="compositionally biased region" description="Acidic residues" evidence="1">
    <location>
        <begin position="127"/>
        <end position="141"/>
    </location>
</feature>
<feature type="compositionally biased region" description="Polar residues" evidence="1">
    <location>
        <begin position="142"/>
        <end position="155"/>
    </location>
</feature>
<dbReference type="Gramene" id="TraesARI6D03G03616520.1">
    <property type="protein sequence ID" value="TraesARI6D03G03616520.1"/>
    <property type="gene ID" value="TraesARI6D03G03616520"/>
</dbReference>
<organism evidence="2">
    <name type="scientific">Triticum aestivum</name>
    <name type="common">Wheat</name>
    <dbReference type="NCBI Taxonomy" id="4565"/>
    <lineage>
        <taxon>Eukaryota</taxon>
        <taxon>Viridiplantae</taxon>
        <taxon>Streptophyta</taxon>
        <taxon>Embryophyta</taxon>
        <taxon>Tracheophyta</taxon>
        <taxon>Spermatophyta</taxon>
        <taxon>Magnoliopsida</taxon>
        <taxon>Liliopsida</taxon>
        <taxon>Poales</taxon>
        <taxon>Poaceae</taxon>
        <taxon>BOP clade</taxon>
        <taxon>Pooideae</taxon>
        <taxon>Triticodae</taxon>
        <taxon>Triticeae</taxon>
        <taxon>Triticinae</taxon>
        <taxon>Triticum</taxon>
    </lineage>
</organism>
<evidence type="ECO:0000256" key="1">
    <source>
        <dbReference type="SAM" id="MobiDB-lite"/>
    </source>
</evidence>
<dbReference type="OMA" id="GRCTSMI"/>
<evidence type="ECO:0000313" key="3">
    <source>
        <dbReference type="Proteomes" id="UP000019116"/>
    </source>
</evidence>
<reference evidence="2" key="2">
    <citation type="submission" date="2018-10" db="UniProtKB">
        <authorList>
            <consortium name="EnsemblPlants"/>
        </authorList>
    </citation>
    <scope>IDENTIFICATION</scope>
</reference>
<reference evidence="2" key="1">
    <citation type="submission" date="2018-08" db="EMBL/GenBank/DDBJ databases">
        <authorList>
            <person name="Rossello M."/>
        </authorList>
    </citation>
    <scope>NUCLEOTIDE SEQUENCE [LARGE SCALE GENOMIC DNA]</scope>
    <source>
        <strain evidence="2">cv. Chinese Spring</strain>
    </source>
</reference>
<dbReference type="Gramene" id="TraesWEE_scaffold_115593_01G000200.1">
    <property type="protein sequence ID" value="TraesWEE_scaffold_115593_01G000200.1"/>
    <property type="gene ID" value="TraesWEE_scaffold_115593_01G000200"/>
</dbReference>
<dbReference type="Gramene" id="TraesSYM6D03G03595970.1">
    <property type="protein sequence ID" value="TraesSYM6D03G03595970.1"/>
    <property type="gene ID" value="TraesSYM6D03G03595970"/>
</dbReference>
<dbReference type="EnsemblPlants" id="TraesCS6D02G039500.1">
    <property type="protein sequence ID" value="TraesCS6D02G039500.1"/>
    <property type="gene ID" value="TraesCS6D02G039500"/>
</dbReference>
<dbReference type="KEGG" id="taes:123140817"/>
<dbReference type="Gramene" id="TraesNOR6D03G03690870.1">
    <property type="protein sequence ID" value="TraesNOR6D03G03690870.1"/>
    <property type="gene ID" value="TraesNOR6D03G03690870"/>
</dbReference>
<dbReference type="Gramene" id="TraesLDM6D03G03653960.1">
    <property type="protein sequence ID" value="TraesLDM6D03G03653960.1"/>
    <property type="gene ID" value="TraesLDM6D03G03653960"/>
</dbReference>
<dbReference type="RefSeq" id="XP_044416032.1">
    <property type="nucleotide sequence ID" value="XM_044560097.1"/>
</dbReference>
<name>A0A3B6QC17_WHEAT</name>
<dbReference type="Gramene" id="TraesJAG6D03G03643200.1">
    <property type="protein sequence ID" value="TraesJAG6D03G03643200.1"/>
    <property type="gene ID" value="TraesJAG6D03G03643200"/>
</dbReference>
<dbReference type="Gramene" id="TraesSTA6D03G03642760.1">
    <property type="protein sequence ID" value="TraesSTA6D03G03642760.1"/>
    <property type="gene ID" value="TraesSTA6D03G03642760"/>
</dbReference>
<dbReference type="GeneID" id="123140817"/>
<sequence length="333" mass="34864">MAAAGSEAERSGEKPPANAPALEAARTMSPERGIQSPVNGGPGKEPSGEAKVVEERREDGVQAADAERSDESTKADEGAFVDSTKAENIKKLQSEAPTDDPDAEPADVKSNGKNVDAATSAAKEDGNPVEEDPTNVPEAEDPSSTNPAGTSRSWSSTVFKAGKAIEESSRYVGSWHAPLQHSSDFLRQVARYAPATGLQQGCPAAFIWLSWACDKVSAFLAEVATTVQGASALGRMVGRCTSMIGNNLKAEPGEEPEPGKKDGTAAKVLITSCDQLEEVLRFWEAGARVQLDIGPDVSAALANLLYDMLKQRGPAALDLIKNGSNMAAKRSGA</sequence>
<dbReference type="OrthoDB" id="10348246at2759"/>
<protein>
    <submittedName>
        <fullName evidence="2">Uncharacterized protein</fullName>
    </submittedName>
</protein>
<dbReference type="Proteomes" id="UP000019116">
    <property type="component" value="Chromosome 6D"/>
</dbReference>
<dbReference type="AlphaFoldDB" id="A0A3B6QC17"/>
<evidence type="ECO:0000313" key="2">
    <source>
        <dbReference type="EnsemblPlants" id="TraesCS6D02G039500.1"/>
    </source>
</evidence>
<feature type="compositionally biased region" description="Basic and acidic residues" evidence="1">
    <location>
        <begin position="84"/>
        <end position="93"/>
    </location>
</feature>
<dbReference type="Gramene" id="TraesCAD_scaffold_078677_01G000200.1">
    <property type="protein sequence ID" value="TraesCAD_scaffold_078677_01G000200.1"/>
    <property type="gene ID" value="TraesCAD_scaffold_078677_01G000200"/>
</dbReference>
<dbReference type="Gramene" id="TraesCLE_scaffold_112665_01G000300.1">
    <property type="protein sequence ID" value="TraesCLE_scaffold_112665_01G000300.1"/>
    <property type="gene ID" value="TraesCLE_scaffold_112665_01G000300"/>
</dbReference>
<dbReference type="Gramene" id="TraesLAC6D03G03605900.1">
    <property type="protein sequence ID" value="TraesLAC6D03G03605900.1"/>
    <property type="gene ID" value="TraesLAC6D03G03605900"/>
</dbReference>
<dbReference type="Gramene" id="TraesROB_scaffold_079975_01G000300.1">
    <property type="protein sequence ID" value="TraesROB_scaffold_079975_01G000300.1"/>
    <property type="gene ID" value="TraesROB_scaffold_079975_01G000300"/>
</dbReference>
<feature type="region of interest" description="Disordered" evidence="1">
    <location>
        <begin position="1"/>
        <end position="155"/>
    </location>
</feature>
<dbReference type="Gramene" id="TraesJUL6D03G03673700.1">
    <property type="protein sequence ID" value="TraesJUL6D03G03673700.1"/>
    <property type="gene ID" value="TraesJUL6D03G03673700"/>
</dbReference>